<dbReference type="STRING" id="337701.SAMN05444398_107111"/>
<evidence type="ECO:0000313" key="2">
    <source>
        <dbReference type="EMBL" id="SHL92257.1"/>
    </source>
</evidence>
<evidence type="ECO:0008006" key="4">
    <source>
        <dbReference type="Google" id="ProtNLM"/>
    </source>
</evidence>
<sequence length="165" mass="17941">MVALHELSNIDPDTLIERNARCALRGKAALRRAMKMGFGAAFLMASVGLWVFQAGAGDGAMQLIKLLISGVLLIIGLFCVSGLDERSDVPEIHIDPMNRQLRIVKVDSEGMARICATHAFDDLAEIALRDGLLTARDHEGCELFAIPVDDPSVVEALRDTMQLRA</sequence>
<evidence type="ECO:0000256" key="1">
    <source>
        <dbReference type="SAM" id="Phobius"/>
    </source>
</evidence>
<dbReference type="RefSeq" id="WP_159437825.1">
    <property type="nucleotide sequence ID" value="NZ_BMLR01000007.1"/>
</dbReference>
<organism evidence="2 3">
    <name type="scientific">Roseovarius pacificus</name>
    <dbReference type="NCBI Taxonomy" id="337701"/>
    <lineage>
        <taxon>Bacteria</taxon>
        <taxon>Pseudomonadati</taxon>
        <taxon>Pseudomonadota</taxon>
        <taxon>Alphaproteobacteria</taxon>
        <taxon>Rhodobacterales</taxon>
        <taxon>Roseobacteraceae</taxon>
        <taxon>Roseovarius</taxon>
    </lineage>
</organism>
<protein>
    <recommendedName>
        <fullName evidence="4">YcxB-like protein</fullName>
    </recommendedName>
</protein>
<keyword evidence="1" id="KW-0472">Membrane</keyword>
<feature type="transmembrane region" description="Helical" evidence="1">
    <location>
        <begin position="33"/>
        <end position="52"/>
    </location>
</feature>
<dbReference type="OrthoDB" id="7745547at2"/>
<accession>A0A1M7EKP7</accession>
<keyword evidence="3" id="KW-1185">Reference proteome</keyword>
<name>A0A1M7EKP7_9RHOB</name>
<evidence type="ECO:0000313" key="3">
    <source>
        <dbReference type="Proteomes" id="UP000183974"/>
    </source>
</evidence>
<reference evidence="2 3" key="1">
    <citation type="submission" date="2016-11" db="EMBL/GenBank/DDBJ databases">
        <authorList>
            <person name="Jaros S."/>
            <person name="Januszkiewicz K."/>
            <person name="Wedrychowicz H."/>
        </authorList>
    </citation>
    <scope>NUCLEOTIDE SEQUENCE [LARGE SCALE GENOMIC DNA]</scope>
    <source>
        <strain evidence="2 3">DSM 29589</strain>
    </source>
</reference>
<dbReference type="EMBL" id="FRBR01000007">
    <property type="protein sequence ID" value="SHL92257.1"/>
    <property type="molecule type" value="Genomic_DNA"/>
</dbReference>
<gene>
    <name evidence="2" type="ORF">SAMN05444398_107111</name>
</gene>
<keyword evidence="1" id="KW-0812">Transmembrane</keyword>
<feature type="transmembrane region" description="Helical" evidence="1">
    <location>
        <begin position="64"/>
        <end position="83"/>
    </location>
</feature>
<dbReference type="AlphaFoldDB" id="A0A1M7EKP7"/>
<proteinExistence type="predicted"/>
<dbReference type="Proteomes" id="UP000183974">
    <property type="component" value="Unassembled WGS sequence"/>
</dbReference>
<keyword evidence="1" id="KW-1133">Transmembrane helix</keyword>